<accession>A0AAU7XG22</accession>
<name>A0AAU7XG22_9HYPH</name>
<organism evidence="1">
    <name type="scientific">Methyloraptor flagellatus</name>
    <dbReference type="NCBI Taxonomy" id="3162530"/>
    <lineage>
        <taxon>Bacteria</taxon>
        <taxon>Pseudomonadati</taxon>
        <taxon>Pseudomonadota</taxon>
        <taxon>Alphaproteobacteria</taxon>
        <taxon>Hyphomicrobiales</taxon>
        <taxon>Ancalomicrobiaceae</taxon>
        <taxon>Methyloraptor</taxon>
    </lineage>
</organism>
<evidence type="ECO:0000313" key="1">
    <source>
        <dbReference type="EMBL" id="XBY47029.1"/>
    </source>
</evidence>
<dbReference type="EMBL" id="CP158569">
    <property type="protein sequence ID" value="XBY47029.1"/>
    <property type="molecule type" value="Genomic_DNA"/>
</dbReference>
<proteinExistence type="predicted"/>
<dbReference type="KEGG" id="mflg:ABS361_22605"/>
<geneLocation type="plasmid" evidence="1">
    <name>p_s20</name>
</geneLocation>
<protein>
    <submittedName>
        <fullName evidence="1">Uncharacterized protein</fullName>
    </submittedName>
</protein>
<gene>
    <name evidence="1" type="ORF">ABS361_22605</name>
</gene>
<keyword evidence="1" id="KW-0614">Plasmid</keyword>
<reference evidence="1" key="1">
    <citation type="submission" date="2024-06" db="EMBL/GenBank/DDBJ databases">
        <title>Methylostella associata gen. nov., sp. nov., a novel Ancalomicrobiaceae-affiliated facultatively methylotrophic bacteria that feed on methanotrophs of the genus Methylococcus.</title>
        <authorList>
            <person name="Saltykova V."/>
            <person name="Danilova O.V."/>
            <person name="Oshkin I.Y."/>
            <person name="Belova S.E."/>
            <person name="Pimenov N.V."/>
            <person name="Dedysh S.N."/>
        </authorList>
    </citation>
    <scope>NUCLEOTIDE SEQUENCE</scope>
    <source>
        <strain evidence="1">S20</strain>
        <plasmid evidence="1">p_s20</plasmid>
    </source>
</reference>
<dbReference type="AlphaFoldDB" id="A0AAU7XG22"/>
<sequence length="72" mass="8006">MTRKTTAPMSPARPSDGFVLGAERFDKIAAVEGLKPPASLIRTFAEMDRRDLSAEERIAHLKAVYGAFRDDR</sequence>
<dbReference type="RefSeq" id="WP_407052114.1">
    <property type="nucleotide sequence ID" value="NZ_CP158569.1"/>
</dbReference>